<evidence type="ECO:0000256" key="1">
    <source>
        <dbReference type="ARBA" id="ARBA00022536"/>
    </source>
</evidence>
<dbReference type="InterPro" id="IPR000742">
    <property type="entry name" value="EGF"/>
</dbReference>
<keyword evidence="2" id="KW-0677">Repeat</keyword>
<protein>
    <recommendedName>
        <fullName evidence="5">EGF-like domain-containing protein</fullName>
    </recommendedName>
</protein>
<organism evidence="6 7">
    <name type="scientific">Saprolegnia parasitica (strain CBS 223.65)</name>
    <dbReference type="NCBI Taxonomy" id="695850"/>
    <lineage>
        <taxon>Eukaryota</taxon>
        <taxon>Sar</taxon>
        <taxon>Stramenopiles</taxon>
        <taxon>Oomycota</taxon>
        <taxon>Saprolegniomycetes</taxon>
        <taxon>Saprolegniales</taxon>
        <taxon>Saprolegniaceae</taxon>
        <taxon>Saprolegnia</taxon>
    </lineage>
</organism>
<dbReference type="OMA" id="NDICSCQ"/>
<dbReference type="Proteomes" id="UP000030745">
    <property type="component" value="Unassembled WGS sequence"/>
</dbReference>
<gene>
    <name evidence="6" type="ORF">SPRG_02166</name>
</gene>
<dbReference type="PRINTS" id="PR00011">
    <property type="entry name" value="EGFLAMININ"/>
</dbReference>
<dbReference type="InterPro" id="IPR013111">
    <property type="entry name" value="EGF_extracell"/>
</dbReference>
<accession>A0A067CRM9</accession>
<dbReference type="Gene3D" id="2.60.120.260">
    <property type="entry name" value="Galactose-binding domain-like"/>
    <property type="match status" value="1"/>
</dbReference>
<evidence type="ECO:0000259" key="5">
    <source>
        <dbReference type="PROSITE" id="PS00022"/>
    </source>
</evidence>
<feature type="chain" id="PRO_5001634814" description="EGF-like domain-containing protein" evidence="4">
    <location>
        <begin position="21"/>
        <end position="393"/>
    </location>
</feature>
<keyword evidence="3" id="KW-1015">Disulfide bond</keyword>
<dbReference type="InterPro" id="IPR051216">
    <property type="entry name" value="Teneurin"/>
</dbReference>
<dbReference type="RefSeq" id="XP_012196107.1">
    <property type="nucleotide sequence ID" value="XM_012340717.1"/>
</dbReference>
<name>A0A067CRM9_SAPPC</name>
<dbReference type="OrthoDB" id="6130531at2759"/>
<proteinExistence type="predicted"/>
<dbReference type="EMBL" id="KK583193">
    <property type="protein sequence ID" value="KDO33359.1"/>
    <property type="molecule type" value="Genomic_DNA"/>
</dbReference>
<keyword evidence="1" id="KW-0245">EGF-like domain</keyword>
<feature type="signal peptide" evidence="4">
    <location>
        <begin position="1"/>
        <end position="20"/>
    </location>
</feature>
<dbReference type="KEGG" id="spar:SPRG_02166"/>
<dbReference type="AlphaFoldDB" id="A0A067CRM9"/>
<evidence type="ECO:0000256" key="4">
    <source>
        <dbReference type="SAM" id="SignalP"/>
    </source>
</evidence>
<evidence type="ECO:0000256" key="3">
    <source>
        <dbReference type="ARBA" id="ARBA00023157"/>
    </source>
</evidence>
<dbReference type="PROSITE" id="PS00022">
    <property type="entry name" value="EGF_1"/>
    <property type="match status" value="1"/>
</dbReference>
<keyword evidence="4" id="KW-0732">Signal</keyword>
<evidence type="ECO:0000313" key="6">
    <source>
        <dbReference type="EMBL" id="KDO33359.1"/>
    </source>
</evidence>
<reference evidence="6 7" key="1">
    <citation type="journal article" date="2013" name="PLoS Genet.">
        <title>Distinctive expansion of potential virulence genes in the genome of the oomycete fish pathogen Saprolegnia parasitica.</title>
        <authorList>
            <person name="Jiang R.H."/>
            <person name="de Bruijn I."/>
            <person name="Haas B.J."/>
            <person name="Belmonte R."/>
            <person name="Lobach L."/>
            <person name="Christie J."/>
            <person name="van den Ackerveken G."/>
            <person name="Bottin A."/>
            <person name="Bulone V."/>
            <person name="Diaz-Moreno S.M."/>
            <person name="Dumas B."/>
            <person name="Fan L."/>
            <person name="Gaulin E."/>
            <person name="Govers F."/>
            <person name="Grenville-Briggs L.J."/>
            <person name="Horner N.R."/>
            <person name="Levin J.Z."/>
            <person name="Mammella M."/>
            <person name="Meijer H.J."/>
            <person name="Morris P."/>
            <person name="Nusbaum C."/>
            <person name="Oome S."/>
            <person name="Phillips A.J."/>
            <person name="van Rooyen D."/>
            <person name="Rzeszutek E."/>
            <person name="Saraiva M."/>
            <person name="Secombes C.J."/>
            <person name="Seidl M.F."/>
            <person name="Snel B."/>
            <person name="Stassen J.H."/>
            <person name="Sykes S."/>
            <person name="Tripathy S."/>
            <person name="van den Berg H."/>
            <person name="Vega-Arreguin J.C."/>
            <person name="Wawra S."/>
            <person name="Young S.K."/>
            <person name="Zeng Q."/>
            <person name="Dieguez-Uribeondo J."/>
            <person name="Russ C."/>
            <person name="Tyler B.M."/>
            <person name="van West P."/>
        </authorList>
    </citation>
    <scope>NUCLEOTIDE SEQUENCE [LARGE SCALE GENOMIC DNA]</scope>
    <source>
        <strain evidence="6 7">CBS 223.65</strain>
    </source>
</reference>
<keyword evidence="7" id="KW-1185">Reference proteome</keyword>
<sequence>MVAKLLRFLGIAALASLALAACPNKCSGHGTCGPNDICSCQQNWVNADCSGRQCPFTRAWQDTPMYSDDAHYYVECGGRGQCDRATGICNCEGDFTGSGCRRLRCPGDCNGHGTCLFIEELAVLSKDPRVGGKAGTTYTLWDREKIQGCQCDPGWEGHNCLSRVCPKGDDPLTVNDPAYPAITQVEMKQGIAIYGTGTVSIILKYTDPYGNIWSTSAISGTNADICANIQTELRKIPNLALFSTTLSGEGQVTVSTENIDIFTRSASEPAVGTYSIADADVLDATRHFNLLATCVVSFPAGPGTSGYQYPLTCDVAAHPLAGSQPLQTAAAVLTTTACTVHEHYAGSSLSPVTLPLTELATCSNRGVCDSSRGECQCFTGHKGLACDLQEALV</sequence>
<dbReference type="PANTHER" id="PTHR11219">
    <property type="entry name" value="TENEURIN AND N-ACETYLGLUCOSAMINE-1-PHOSPHODIESTER ALPHA-N-ACETYLGLUCOSAMINIDASE"/>
    <property type="match status" value="1"/>
</dbReference>
<dbReference type="STRING" id="695850.A0A067CRM9"/>
<dbReference type="Gene3D" id="2.10.25.10">
    <property type="entry name" value="Laminin"/>
    <property type="match status" value="1"/>
</dbReference>
<dbReference type="VEuPathDB" id="FungiDB:SPRG_02166"/>
<dbReference type="GeneID" id="24124729"/>
<evidence type="ECO:0000313" key="7">
    <source>
        <dbReference type="Proteomes" id="UP000030745"/>
    </source>
</evidence>
<dbReference type="PANTHER" id="PTHR11219:SF69">
    <property type="entry name" value="TENEURIN-A"/>
    <property type="match status" value="1"/>
</dbReference>
<feature type="domain" description="EGF-like" evidence="5">
    <location>
        <begin position="375"/>
        <end position="386"/>
    </location>
</feature>
<evidence type="ECO:0000256" key="2">
    <source>
        <dbReference type="ARBA" id="ARBA00022737"/>
    </source>
</evidence>
<dbReference type="Pfam" id="PF07974">
    <property type="entry name" value="EGF_2"/>
    <property type="match status" value="1"/>
</dbReference>
<dbReference type="PROSITE" id="PS51257">
    <property type="entry name" value="PROKAR_LIPOPROTEIN"/>
    <property type="match status" value="1"/>
</dbReference>